<name>A0AAD4DUJ7_9AGAM</name>
<gene>
    <name evidence="1" type="ORF">F5891DRAFT_985214</name>
</gene>
<evidence type="ECO:0000313" key="2">
    <source>
        <dbReference type="Proteomes" id="UP001195769"/>
    </source>
</evidence>
<comment type="caution">
    <text evidence="1">The sequence shown here is derived from an EMBL/GenBank/DDBJ whole genome shotgun (WGS) entry which is preliminary data.</text>
</comment>
<dbReference type="AlphaFoldDB" id="A0AAD4DUJ7"/>
<reference evidence="1" key="1">
    <citation type="journal article" date="2020" name="New Phytol.">
        <title>Comparative genomics reveals dynamic genome evolution in host specialist ectomycorrhizal fungi.</title>
        <authorList>
            <person name="Lofgren L.A."/>
            <person name="Nguyen N.H."/>
            <person name="Vilgalys R."/>
            <person name="Ruytinx J."/>
            <person name="Liao H.L."/>
            <person name="Branco S."/>
            <person name="Kuo A."/>
            <person name="LaButti K."/>
            <person name="Lipzen A."/>
            <person name="Andreopoulos W."/>
            <person name="Pangilinan J."/>
            <person name="Riley R."/>
            <person name="Hundley H."/>
            <person name="Na H."/>
            <person name="Barry K."/>
            <person name="Grigoriev I.V."/>
            <person name="Stajich J.E."/>
            <person name="Kennedy P.G."/>
        </authorList>
    </citation>
    <scope>NUCLEOTIDE SEQUENCE</scope>
    <source>
        <strain evidence="1">FC203</strain>
    </source>
</reference>
<accession>A0AAD4DUJ7</accession>
<dbReference type="Proteomes" id="UP001195769">
    <property type="component" value="Unassembled WGS sequence"/>
</dbReference>
<evidence type="ECO:0000313" key="1">
    <source>
        <dbReference type="EMBL" id="KAG1894215.1"/>
    </source>
</evidence>
<proteinExistence type="predicted"/>
<dbReference type="RefSeq" id="XP_041219791.1">
    <property type="nucleotide sequence ID" value="XM_041377559.1"/>
</dbReference>
<sequence length="460" mass="51950">MHTLTSRRRVNLGVSGGQAKYDNSLARTEAKRRSGITWNHNVTTTILDSLRISDIVAISRTCWCMRVLAHEVVQGRLMRLLGPFTRDHLSSFLSALKDAGGVITGSTVQAMVKYDEDYIRRDLNIIVPYKAFDSLHGALEDMLGFTLISSVPHPALAPRISRFCRYAWHERIITVSASHEGKSVLHIIINAPMTTDMLFMTTGGVCYFYPQWFEAGLAIQSCTGNLVPETAKLGCAGELIDEFEVETGTACGNLCPTYWHHVKEKHLQSSINWNAEDSVTNMFHNVNIEWQLNMVYTNQKCSHHVEVMSQNFKGVGACNLMRRHLRRTFSRVPGSNVTMDEKYTLYFERCQPSMQPSYLLRRMGSMSGSCKTLHGSVVVVKQTRDTPNAIMDMTKQDQLMANFLISRHQIHERQQGSFDELSRRSIVSLTLDGMDTLFDRPVNTTQTNTSMSGYATITWS</sequence>
<protein>
    <submittedName>
        <fullName evidence="1">Uncharacterized protein</fullName>
    </submittedName>
</protein>
<dbReference type="EMBL" id="JABBWK010000083">
    <property type="protein sequence ID" value="KAG1894215.1"/>
    <property type="molecule type" value="Genomic_DNA"/>
</dbReference>
<organism evidence="1 2">
    <name type="scientific">Suillus fuscotomentosus</name>
    <dbReference type="NCBI Taxonomy" id="1912939"/>
    <lineage>
        <taxon>Eukaryota</taxon>
        <taxon>Fungi</taxon>
        <taxon>Dikarya</taxon>
        <taxon>Basidiomycota</taxon>
        <taxon>Agaricomycotina</taxon>
        <taxon>Agaricomycetes</taxon>
        <taxon>Agaricomycetidae</taxon>
        <taxon>Boletales</taxon>
        <taxon>Suillineae</taxon>
        <taxon>Suillaceae</taxon>
        <taxon>Suillus</taxon>
    </lineage>
</organism>
<dbReference type="GeneID" id="64671857"/>
<keyword evidence="2" id="KW-1185">Reference proteome</keyword>